<evidence type="ECO:0000313" key="2">
    <source>
        <dbReference type="EMBL" id="QCX38315.1"/>
    </source>
</evidence>
<keyword evidence="3" id="KW-1185">Reference proteome</keyword>
<organism evidence="2 3">
    <name type="scientific">Aureibaculum algae</name>
    <dbReference type="NCBI Taxonomy" id="2584122"/>
    <lineage>
        <taxon>Bacteria</taxon>
        <taxon>Pseudomonadati</taxon>
        <taxon>Bacteroidota</taxon>
        <taxon>Flavobacteriia</taxon>
        <taxon>Flavobacteriales</taxon>
        <taxon>Flavobacteriaceae</taxon>
        <taxon>Aureibaculum</taxon>
    </lineage>
</organism>
<accession>A0A5B7TNU0</accession>
<dbReference type="Gene3D" id="3.40.50.300">
    <property type="entry name" value="P-loop containing nucleotide triphosphate hydrolases"/>
    <property type="match status" value="1"/>
</dbReference>
<dbReference type="RefSeq" id="WP_138949211.1">
    <property type="nucleotide sequence ID" value="NZ_CP040749.1"/>
</dbReference>
<dbReference type="Proteomes" id="UP000306229">
    <property type="component" value="Chromosome"/>
</dbReference>
<keyword evidence="2" id="KW-0547">Nucleotide-binding</keyword>
<dbReference type="InterPro" id="IPR027417">
    <property type="entry name" value="P-loop_NTPase"/>
</dbReference>
<dbReference type="KEGG" id="fbe:FF125_07670"/>
<dbReference type="InterPro" id="IPR038727">
    <property type="entry name" value="NadR/Ttd14_AAA_dom"/>
</dbReference>
<dbReference type="OrthoDB" id="5638848at2"/>
<dbReference type="GO" id="GO:0005524">
    <property type="term" value="F:ATP binding"/>
    <property type="evidence" value="ECO:0007669"/>
    <property type="project" value="UniProtKB-KW"/>
</dbReference>
<dbReference type="AlphaFoldDB" id="A0A5B7TNU0"/>
<dbReference type="SUPFAM" id="SSF52540">
    <property type="entry name" value="P-loop containing nucleoside triphosphate hydrolases"/>
    <property type="match status" value="1"/>
</dbReference>
<proteinExistence type="predicted"/>
<name>A0A5B7TNU0_9FLAO</name>
<evidence type="ECO:0000259" key="1">
    <source>
        <dbReference type="Pfam" id="PF13521"/>
    </source>
</evidence>
<feature type="domain" description="NadR/Ttd14 AAA" evidence="1">
    <location>
        <begin position="11"/>
        <end position="173"/>
    </location>
</feature>
<dbReference type="Pfam" id="PF13521">
    <property type="entry name" value="AAA_28"/>
    <property type="match status" value="1"/>
</dbReference>
<reference evidence="2 3" key="1">
    <citation type="submission" date="2019-05" db="EMBL/GenBank/DDBJ databases">
        <title>Algicella ahnfeltiae gen. nov., sp. nov., a novel marine bacterium of the family Flavobacteriaceae isolated from a red alga.</title>
        <authorList>
            <person name="Nedashkovskaya O.I."/>
            <person name="Kukhlevskiy A.D."/>
            <person name="Kim S.-G."/>
            <person name="Zhukova N.V."/>
            <person name="Mikhailov V.V."/>
        </authorList>
    </citation>
    <scope>NUCLEOTIDE SEQUENCE [LARGE SCALE GENOMIC DNA]</scope>
    <source>
        <strain evidence="2 3">10Alg115</strain>
    </source>
</reference>
<dbReference type="EMBL" id="CP040749">
    <property type="protein sequence ID" value="QCX38315.1"/>
    <property type="molecule type" value="Genomic_DNA"/>
</dbReference>
<protein>
    <submittedName>
        <fullName evidence="2">ATP-binding protein</fullName>
    </submittedName>
</protein>
<gene>
    <name evidence="2" type="ORF">FF125_07670</name>
</gene>
<keyword evidence="2" id="KW-0067">ATP-binding</keyword>
<sequence>MTSNLKTSPKRIVITGGPGTGKTTLINELERRNLICIPEISRQITLEARSNGIEYLFLNDPLLFSKLLLEGRENQYLESLKLDADIIFFDRGIPDIHAYMNHTETQFPQIYIQKSEKYKYDSVFLLPPWKEIYTTDDERYESFEMATDLYLHLKQAYTKLGYNIIEVPVGDINLRVDFILDNVKPN</sequence>
<evidence type="ECO:0000313" key="3">
    <source>
        <dbReference type="Proteomes" id="UP000306229"/>
    </source>
</evidence>